<evidence type="ECO:0000256" key="1">
    <source>
        <dbReference type="SAM" id="MobiDB-lite"/>
    </source>
</evidence>
<evidence type="ECO:0000313" key="3">
    <source>
        <dbReference type="Proteomes" id="UP000624709"/>
    </source>
</evidence>
<protein>
    <submittedName>
        <fullName evidence="2">Uncharacterized protein</fullName>
    </submittedName>
</protein>
<dbReference type="Proteomes" id="UP000624709">
    <property type="component" value="Unassembled WGS sequence"/>
</dbReference>
<proteinExistence type="predicted"/>
<comment type="caution">
    <text evidence="2">The sequence shown here is derived from an EMBL/GenBank/DDBJ whole genome shotgun (WGS) entry which is preliminary data.</text>
</comment>
<dbReference type="EMBL" id="BOMS01000015">
    <property type="protein sequence ID" value="GIE65076.1"/>
    <property type="molecule type" value="Genomic_DNA"/>
</dbReference>
<keyword evidence="3" id="KW-1185">Reference proteome</keyword>
<gene>
    <name evidence="2" type="ORF">Apa02nite_011840</name>
</gene>
<name>A0ABQ4B323_9ACTN</name>
<sequence length="68" mass="7438">MAAPRHRGPARTAPAAHRPRRTAGNRLDVSDVATGELLTAGEQDLDYFHGELHLSPGGDRRVRTATYF</sequence>
<evidence type="ECO:0000313" key="2">
    <source>
        <dbReference type="EMBL" id="GIE65076.1"/>
    </source>
</evidence>
<feature type="region of interest" description="Disordered" evidence="1">
    <location>
        <begin position="1"/>
        <end position="29"/>
    </location>
</feature>
<accession>A0ABQ4B323</accession>
<reference evidence="2 3" key="1">
    <citation type="submission" date="2021-01" db="EMBL/GenBank/DDBJ databases">
        <title>Whole genome shotgun sequence of Actinoplanes palleronii NBRC 14916.</title>
        <authorList>
            <person name="Komaki H."/>
            <person name="Tamura T."/>
        </authorList>
    </citation>
    <scope>NUCLEOTIDE SEQUENCE [LARGE SCALE GENOMIC DNA]</scope>
    <source>
        <strain evidence="2 3">NBRC 14916</strain>
    </source>
</reference>
<organism evidence="2 3">
    <name type="scientific">Actinoplanes palleronii</name>
    <dbReference type="NCBI Taxonomy" id="113570"/>
    <lineage>
        <taxon>Bacteria</taxon>
        <taxon>Bacillati</taxon>
        <taxon>Actinomycetota</taxon>
        <taxon>Actinomycetes</taxon>
        <taxon>Micromonosporales</taxon>
        <taxon>Micromonosporaceae</taxon>
        <taxon>Actinoplanes</taxon>
    </lineage>
</organism>